<feature type="compositionally biased region" description="Acidic residues" evidence="2">
    <location>
        <begin position="192"/>
        <end position="214"/>
    </location>
</feature>
<proteinExistence type="inferred from homology"/>
<evidence type="ECO:0000313" key="6">
    <source>
        <dbReference type="Proteomes" id="UP000002748"/>
    </source>
</evidence>
<dbReference type="GO" id="GO:0038203">
    <property type="term" value="P:TORC2 signaling"/>
    <property type="evidence" value="ECO:0007669"/>
    <property type="project" value="TreeGrafter"/>
</dbReference>
<sequence length="739" mass="81052">MAMITDTGYVLHAIRLSALRTTDDPLTPRIVTLDPTFGGNPYVQAMGLSDIDKWPEIKRALDSPEPEQEPGAPARRRGGAYSPGEASTPSDVAGAEPPRPGGANLRYTQTIMPGNRTGGLGMRVTGRRDDGRRRRRDPDSRPRADSEPEPKPPSLPLSPELRSELTSSSSVGGAAPSLMGTLYSGGAVPVEDLGDDLEVDVDEGSDVDDDEVDEELVPAPKRPTHMRQVSNFMKPAPPRRVSTIHEDDRRSSTEDEPALQFGRQPLHAPRKSALTALLNAHVPHLVSTGDGQAPASTPTQVNPFNSLYASVAAPPTLPSLSLELFYPHSDEPSEPVIVQVRKDATVEEVTGYALWKYWEEGLQPPIAEEDCTTINWGLRIVEDDGEVDEDFPALDRESKISKFSYGQFGIVKASESQRKQNEAMMPLIQRRPSRIIAEPTRPPVRQNSQPAGAAGPVPPLPVMPPVPVPAAPMPALARSPEDMMDVTEQLSSSRSRPTLLRVRVEATPSVAFTTTLSVPSDMYIADLTEVLVQRKSLQGPSSEWVLCLGNKSLALPLDRTVASLGSNTELALVTRRWALENGLGTGDRRGGDPNANIFKRTSEHMPPDLTAFTKYTVLRKTGIGKHERVLAIDGDYIHVSWRSLSKLTFQIMPSENRGFFDTMKTTSFHVTLVANVKLSGRAGGFKLYVWRDGGRKRYEFEAENGRIAAEIVDNIKELMREYQKPDRTSAYIRSSVHRP</sequence>
<feature type="compositionally biased region" description="Basic and acidic residues" evidence="2">
    <location>
        <begin position="126"/>
        <end position="150"/>
    </location>
</feature>
<dbReference type="InterPro" id="IPR011993">
    <property type="entry name" value="PH-like_dom_sf"/>
</dbReference>
<dbReference type="GO" id="GO:0005737">
    <property type="term" value="C:cytoplasm"/>
    <property type="evidence" value="ECO:0007669"/>
    <property type="project" value="TreeGrafter"/>
</dbReference>
<evidence type="ECO:0000256" key="2">
    <source>
        <dbReference type="SAM" id="MobiDB-lite"/>
    </source>
</evidence>
<organism evidence="5 6">
    <name type="scientific">Trichosporon asahii var. asahii (strain ATCC 90039 / CBS 2479 / JCM 2466 / KCTC 7840 / NBRC 103889/ NCYC 2677 / UAMH 7654)</name>
    <name type="common">Yeast</name>
    <dbReference type="NCBI Taxonomy" id="1186058"/>
    <lineage>
        <taxon>Eukaryota</taxon>
        <taxon>Fungi</taxon>
        <taxon>Dikarya</taxon>
        <taxon>Basidiomycota</taxon>
        <taxon>Agaricomycotina</taxon>
        <taxon>Tremellomycetes</taxon>
        <taxon>Trichosporonales</taxon>
        <taxon>Trichosporonaceae</taxon>
        <taxon>Trichosporon</taxon>
    </lineage>
</organism>
<dbReference type="OrthoDB" id="241990at2759"/>
<dbReference type="InterPro" id="IPR008828">
    <property type="entry name" value="Sin1/Avo1"/>
</dbReference>
<dbReference type="RefSeq" id="XP_014181243.1">
    <property type="nucleotide sequence ID" value="XM_014325768.1"/>
</dbReference>
<feature type="region of interest" description="Disordered" evidence="2">
    <location>
        <begin position="61"/>
        <end position="214"/>
    </location>
</feature>
<evidence type="ECO:0000259" key="4">
    <source>
        <dbReference type="Pfam" id="PF16979"/>
    </source>
</evidence>
<comment type="similarity">
    <text evidence="1">Belongs to the SIN1 family.</text>
</comment>
<dbReference type="GO" id="GO:0005546">
    <property type="term" value="F:phosphatidylinositol-4,5-bisphosphate binding"/>
    <property type="evidence" value="ECO:0007669"/>
    <property type="project" value="TreeGrafter"/>
</dbReference>
<evidence type="ECO:0000256" key="1">
    <source>
        <dbReference type="ARBA" id="ARBA00009407"/>
    </source>
</evidence>
<feature type="compositionally biased region" description="Basic and acidic residues" evidence="2">
    <location>
        <begin position="243"/>
        <end position="253"/>
    </location>
</feature>
<dbReference type="Gene3D" id="2.30.29.30">
    <property type="entry name" value="Pleckstrin-homology domain (PH domain)/Phosphotyrosine-binding domain (PTB)"/>
    <property type="match status" value="1"/>
</dbReference>
<dbReference type="GO" id="GO:0031932">
    <property type="term" value="C:TORC2 complex"/>
    <property type="evidence" value="ECO:0007669"/>
    <property type="project" value="InterPro"/>
</dbReference>
<feature type="domain" description="SIN1-type PH" evidence="4">
    <location>
        <begin position="611"/>
        <end position="720"/>
    </location>
</feature>
<dbReference type="PANTHER" id="PTHR13335">
    <property type="entry name" value="TARGET OF RAPAMYCIN COMPLEX 2 SUBUNIT MAPKAP1"/>
    <property type="match status" value="1"/>
</dbReference>
<dbReference type="Pfam" id="PF16978">
    <property type="entry name" value="CRIM"/>
    <property type="match status" value="1"/>
</dbReference>
<comment type="caution">
    <text evidence="5">The sequence shown here is derived from an EMBL/GenBank/DDBJ whole genome shotgun (WGS) entry which is preliminary data.</text>
</comment>
<feature type="region of interest" description="Disordered" evidence="2">
    <location>
        <begin position="440"/>
        <end position="459"/>
    </location>
</feature>
<dbReference type="Proteomes" id="UP000002748">
    <property type="component" value="Unassembled WGS sequence"/>
</dbReference>
<dbReference type="HOGENOM" id="CLU_007847_0_0_1"/>
<dbReference type="KEGG" id="tasa:A1Q1_00868"/>
<dbReference type="InterPro" id="IPR031567">
    <property type="entry name" value="CRIM_dom"/>
</dbReference>
<feature type="compositionally biased region" description="Low complexity" evidence="2">
    <location>
        <begin position="157"/>
        <end position="170"/>
    </location>
</feature>
<accession>J6F471</accession>
<dbReference type="InterPro" id="IPR031313">
    <property type="entry name" value="Sin1_PH_dom"/>
</dbReference>
<dbReference type="VEuPathDB" id="FungiDB:A1Q1_00868"/>
<dbReference type="GeneID" id="25984382"/>
<name>J6F471_TRIAS</name>
<dbReference type="GO" id="GO:0005886">
    <property type="term" value="C:plasma membrane"/>
    <property type="evidence" value="ECO:0007669"/>
    <property type="project" value="TreeGrafter"/>
</dbReference>
<evidence type="ECO:0000313" key="5">
    <source>
        <dbReference type="EMBL" id="EJT50027.1"/>
    </source>
</evidence>
<dbReference type="AlphaFoldDB" id="J6F471"/>
<dbReference type="Pfam" id="PF16979">
    <property type="entry name" value="SIN1_PH"/>
    <property type="match status" value="1"/>
</dbReference>
<evidence type="ECO:0000259" key="3">
    <source>
        <dbReference type="Pfam" id="PF16978"/>
    </source>
</evidence>
<reference evidence="5 6" key="1">
    <citation type="journal article" date="2012" name="Eukaryot. Cell">
        <title>Draft genome sequence of CBS 2479, the standard type strain of Trichosporon asahii.</title>
        <authorList>
            <person name="Yang R.Y."/>
            <person name="Li H.T."/>
            <person name="Zhu H."/>
            <person name="Zhou G.P."/>
            <person name="Wang M."/>
            <person name="Wang L."/>
        </authorList>
    </citation>
    <scope>NUCLEOTIDE SEQUENCE [LARGE SCALE GENOMIC DNA]</scope>
    <source>
        <strain evidence="6">ATCC 90039 / CBS 2479 / JCM 2466 / KCTC 7840 / NCYC 2677 / UAMH 7654</strain>
    </source>
</reference>
<feature type="region of interest" description="Disordered" evidence="2">
    <location>
        <begin position="234"/>
        <end position="259"/>
    </location>
</feature>
<dbReference type="PANTHER" id="PTHR13335:SF1">
    <property type="entry name" value="TARGET OF RAPAMYCIN COMPLEX 2 SUBUNIT MAPKAP1"/>
    <property type="match status" value="1"/>
</dbReference>
<gene>
    <name evidence="5" type="ORF">A1Q1_00868</name>
</gene>
<feature type="domain" description="CRIM" evidence="3">
    <location>
        <begin position="299"/>
        <end position="422"/>
    </location>
</feature>
<protein>
    <submittedName>
        <fullName evidence="5">Regulation of cell growth-related protein</fullName>
    </submittedName>
</protein>
<dbReference type="EMBL" id="ALBS01000139">
    <property type="protein sequence ID" value="EJT50027.1"/>
    <property type="molecule type" value="Genomic_DNA"/>
</dbReference>